<evidence type="ECO:0000313" key="3">
    <source>
        <dbReference type="Proteomes" id="UP000654947"/>
    </source>
</evidence>
<feature type="region of interest" description="Disordered" evidence="1">
    <location>
        <begin position="1"/>
        <end position="44"/>
    </location>
</feature>
<gene>
    <name evidence="2" type="ORF">GCM10007147_32250</name>
</gene>
<feature type="compositionally biased region" description="Low complexity" evidence="1">
    <location>
        <begin position="16"/>
        <end position="44"/>
    </location>
</feature>
<organism evidence="2 3">
    <name type="scientific">Nocardiopsis kunsanensis</name>
    <dbReference type="NCBI Taxonomy" id="141693"/>
    <lineage>
        <taxon>Bacteria</taxon>
        <taxon>Bacillati</taxon>
        <taxon>Actinomycetota</taxon>
        <taxon>Actinomycetes</taxon>
        <taxon>Streptosporangiales</taxon>
        <taxon>Nocardiopsidaceae</taxon>
        <taxon>Nocardiopsis</taxon>
    </lineage>
</organism>
<proteinExistence type="predicted"/>
<dbReference type="Proteomes" id="UP000654947">
    <property type="component" value="Unassembled WGS sequence"/>
</dbReference>
<keyword evidence="3" id="KW-1185">Reference proteome</keyword>
<evidence type="ECO:0000313" key="2">
    <source>
        <dbReference type="EMBL" id="GHD30448.1"/>
    </source>
</evidence>
<name>A0A918XGN3_9ACTN</name>
<reference evidence="2 3" key="1">
    <citation type="journal article" date="2014" name="Int. J. Syst. Evol. Microbiol.">
        <title>Complete genome sequence of Corynebacterium casei LMG S-19264T (=DSM 44701T), isolated from a smear-ripened cheese.</title>
        <authorList>
            <consortium name="US DOE Joint Genome Institute (JGI-PGF)"/>
            <person name="Walter F."/>
            <person name="Albersmeier A."/>
            <person name="Kalinowski J."/>
            <person name="Ruckert C."/>
        </authorList>
    </citation>
    <scope>NUCLEOTIDE SEQUENCE [LARGE SCALE GENOMIC DNA]</scope>
    <source>
        <strain evidence="2 3">KCTC 19473</strain>
    </source>
</reference>
<dbReference type="EMBL" id="BMXL01000018">
    <property type="protein sequence ID" value="GHD30448.1"/>
    <property type="molecule type" value="Genomic_DNA"/>
</dbReference>
<dbReference type="AlphaFoldDB" id="A0A918XGN3"/>
<protein>
    <submittedName>
        <fullName evidence="2">Uncharacterized protein</fullName>
    </submittedName>
</protein>
<sequence>MTAGACGAAGGHGRTRTTGTAGRDGTARAGRGTGAAGLTRGAGLRGLPRPRLPGLLLPLGLLWGIGEGHRTSGGELNGCVDRAVNRWV</sequence>
<evidence type="ECO:0000256" key="1">
    <source>
        <dbReference type="SAM" id="MobiDB-lite"/>
    </source>
</evidence>
<comment type="caution">
    <text evidence="2">The sequence shown here is derived from an EMBL/GenBank/DDBJ whole genome shotgun (WGS) entry which is preliminary data.</text>
</comment>
<accession>A0A918XGN3</accession>